<name>A0A9X2LYA4_STRMQ</name>
<dbReference type="PANTHER" id="PTHR30448">
    <property type="entry name" value="RNASE ADAPTER PROTEIN RAPZ"/>
    <property type="match status" value="1"/>
</dbReference>
<evidence type="ECO:0000313" key="3">
    <source>
        <dbReference type="Proteomes" id="UP001142400"/>
    </source>
</evidence>
<dbReference type="AlphaFoldDB" id="A0A9X2LYA4"/>
<sequence>MPAPNDLSSLYDNRHVQTVITSYGEGHHDNPPGTAIRVDTRILRNPPDDPKVRDRMLHSNGLNPEVRRYVMATPGAKRLVKENAEKAIALLRRPRRGQLKRIDIHVACVGGRHRSVAIAEEIAAYLRASGIGCEVEHRHINRPILK</sequence>
<dbReference type="Proteomes" id="UP001142400">
    <property type="component" value="Unassembled WGS sequence"/>
</dbReference>
<evidence type="ECO:0000259" key="1">
    <source>
        <dbReference type="Pfam" id="PF22740"/>
    </source>
</evidence>
<comment type="caution">
    <text evidence="2">The sequence shown here is derived from an EMBL/GenBank/DDBJ whole genome shotgun (WGS) entry which is preliminary data.</text>
</comment>
<dbReference type="InterPro" id="IPR053931">
    <property type="entry name" value="RapZ_C"/>
</dbReference>
<dbReference type="Pfam" id="PF22740">
    <property type="entry name" value="PapZ_C"/>
    <property type="match status" value="1"/>
</dbReference>
<dbReference type="InterPro" id="IPR005337">
    <property type="entry name" value="RapZ-like"/>
</dbReference>
<organism evidence="2 3">
    <name type="scientific">Streptomyces malaysiensis subsp. samsunensis</name>
    <dbReference type="NCBI Taxonomy" id="459658"/>
    <lineage>
        <taxon>Bacteria</taxon>
        <taxon>Bacillati</taxon>
        <taxon>Actinomycetota</taxon>
        <taxon>Actinomycetes</taxon>
        <taxon>Kitasatosporales</taxon>
        <taxon>Streptomycetaceae</taxon>
        <taxon>Streptomyces</taxon>
        <taxon>Streptomyces violaceusniger group</taxon>
    </lineage>
</organism>
<dbReference type="PANTHER" id="PTHR30448:SF0">
    <property type="entry name" value="RNASE ADAPTER PROTEIN RAPZ"/>
    <property type="match status" value="1"/>
</dbReference>
<dbReference type="RefSeq" id="WP_257632654.1">
    <property type="nucleotide sequence ID" value="NZ_JANIIC010000027.1"/>
</dbReference>
<protein>
    <recommendedName>
        <fullName evidence="1">RapZ C-terminal domain-containing protein</fullName>
    </recommendedName>
</protein>
<accession>A0A9X2LYA4</accession>
<feature type="domain" description="RapZ C-terminal" evidence="1">
    <location>
        <begin position="19"/>
        <end position="140"/>
    </location>
</feature>
<gene>
    <name evidence="2" type="ORF">NQU54_22560</name>
</gene>
<dbReference type="EMBL" id="JANIIC010000027">
    <property type="protein sequence ID" value="MCQ8831774.1"/>
    <property type="molecule type" value="Genomic_DNA"/>
</dbReference>
<dbReference type="GO" id="GO:0005524">
    <property type="term" value="F:ATP binding"/>
    <property type="evidence" value="ECO:0007669"/>
    <property type="project" value="InterPro"/>
</dbReference>
<keyword evidence="3" id="KW-1185">Reference proteome</keyword>
<proteinExistence type="predicted"/>
<evidence type="ECO:0000313" key="2">
    <source>
        <dbReference type="EMBL" id="MCQ8831774.1"/>
    </source>
</evidence>
<reference evidence="2" key="1">
    <citation type="submission" date="2022-06" db="EMBL/GenBank/DDBJ databases">
        <title>WGS of actinobacteria.</title>
        <authorList>
            <person name="Thawai C."/>
        </authorList>
    </citation>
    <scope>NUCLEOTIDE SEQUENCE</scope>
    <source>
        <strain evidence="2">DSM 42010</strain>
    </source>
</reference>